<dbReference type="RefSeq" id="XP_067485128.1">
    <property type="nucleotide sequence ID" value="XM_067622135.1"/>
</dbReference>
<dbReference type="AlphaFoldDB" id="A0A1L9V1U9"/>
<proteinExistence type="predicted"/>
<keyword evidence="3" id="KW-1185">Reference proteome</keyword>
<dbReference type="SUPFAM" id="SSF81383">
    <property type="entry name" value="F-box domain"/>
    <property type="match status" value="1"/>
</dbReference>
<dbReference type="OrthoDB" id="1720422at2759"/>
<protein>
    <recommendedName>
        <fullName evidence="1">F-box domain-containing protein</fullName>
    </recommendedName>
</protein>
<gene>
    <name evidence="2" type="ORF">ASPBRDRAFT_251166</name>
</gene>
<dbReference type="EMBL" id="KV878679">
    <property type="protein sequence ID" value="OJJ77881.1"/>
    <property type="molecule type" value="Genomic_DNA"/>
</dbReference>
<dbReference type="InterPro" id="IPR036047">
    <property type="entry name" value="F-box-like_dom_sf"/>
</dbReference>
<sequence>MPINMLDTLPLEVLSMILSTITNQRDLKQVCEVCSLLRGCAIPHLYRSVVLSTTETEYDNLATVVESIPRKYVKYIRDLELRMPIHQRISSRCVHCVQEWRGEENRISAESIYGYVREVNHEVTDGEVSKRIP</sequence>
<feature type="domain" description="F-box" evidence="1">
    <location>
        <begin position="6"/>
        <end position="51"/>
    </location>
</feature>
<dbReference type="VEuPathDB" id="FungiDB:ASPBRDRAFT_251166"/>
<evidence type="ECO:0000313" key="2">
    <source>
        <dbReference type="EMBL" id="OJJ77881.1"/>
    </source>
</evidence>
<dbReference type="GeneID" id="93574623"/>
<dbReference type="InterPro" id="IPR001810">
    <property type="entry name" value="F-box_dom"/>
</dbReference>
<reference evidence="3" key="1">
    <citation type="journal article" date="2017" name="Genome Biol.">
        <title>Comparative genomics reveals high biological diversity and specific adaptations in the industrially and medically important fungal genus Aspergillus.</title>
        <authorList>
            <person name="de Vries R.P."/>
            <person name="Riley R."/>
            <person name="Wiebenga A."/>
            <person name="Aguilar-Osorio G."/>
            <person name="Amillis S."/>
            <person name="Uchima C.A."/>
            <person name="Anderluh G."/>
            <person name="Asadollahi M."/>
            <person name="Askin M."/>
            <person name="Barry K."/>
            <person name="Battaglia E."/>
            <person name="Bayram O."/>
            <person name="Benocci T."/>
            <person name="Braus-Stromeyer S.A."/>
            <person name="Caldana C."/>
            <person name="Canovas D."/>
            <person name="Cerqueira G.C."/>
            <person name="Chen F."/>
            <person name="Chen W."/>
            <person name="Choi C."/>
            <person name="Clum A."/>
            <person name="Dos Santos R.A."/>
            <person name="Damasio A.R."/>
            <person name="Diallinas G."/>
            <person name="Emri T."/>
            <person name="Fekete E."/>
            <person name="Flipphi M."/>
            <person name="Freyberg S."/>
            <person name="Gallo A."/>
            <person name="Gournas C."/>
            <person name="Habgood R."/>
            <person name="Hainaut M."/>
            <person name="Harispe M.L."/>
            <person name="Henrissat B."/>
            <person name="Hilden K.S."/>
            <person name="Hope R."/>
            <person name="Hossain A."/>
            <person name="Karabika E."/>
            <person name="Karaffa L."/>
            <person name="Karanyi Z."/>
            <person name="Krasevec N."/>
            <person name="Kuo A."/>
            <person name="Kusch H."/>
            <person name="LaButti K."/>
            <person name="Lagendijk E.L."/>
            <person name="Lapidus A."/>
            <person name="Levasseur A."/>
            <person name="Lindquist E."/>
            <person name="Lipzen A."/>
            <person name="Logrieco A.F."/>
            <person name="MacCabe A."/>
            <person name="Maekelae M.R."/>
            <person name="Malavazi I."/>
            <person name="Melin P."/>
            <person name="Meyer V."/>
            <person name="Mielnichuk N."/>
            <person name="Miskei M."/>
            <person name="Molnar A.P."/>
            <person name="Mule G."/>
            <person name="Ngan C.Y."/>
            <person name="Orejas M."/>
            <person name="Orosz E."/>
            <person name="Ouedraogo J.P."/>
            <person name="Overkamp K.M."/>
            <person name="Park H.-S."/>
            <person name="Perrone G."/>
            <person name="Piumi F."/>
            <person name="Punt P.J."/>
            <person name="Ram A.F."/>
            <person name="Ramon A."/>
            <person name="Rauscher S."/>
            <person name="Record E."/>
            <person name="Riano-Pachon D.M."/>
            <person name="Robert V."/>
            <person name="Roehrig J."/>
            <person name="Ruller R."/>
            <person name="Salamov A."/>
            <person name="Salih N.S."/>
            <person name="Samson R.A."/>
            <person name="Sandor E."/>
            <person name="Sanguinetti M."/>
            <person name="Schuetze T."/>
            <person name="Sepcic K."/>
            <person name="Shelest E."/>
            <person name="Sherlock G."/>
            <person name="Sophianopoulou V."/>
            <person name="Squina F.M."/>
            <person name="Sun H."/>
            <person name="Susca A."/>
            <person name="Todd R.B."/>
            <person name="Tsang A."/>
            <person name="Unkles S.E."/>
            <person name="van de Wiele N."/>
            <person name="van Rossen-Uffink D."/>
            <person name="Oliveira J.V."/>
            <person name="Vesth T.C."/>
            <person name="Visser J."/>
            <person name="Yu J.-H."/>
            <person name="Zhou M."/>
            <person name="Andersen M.R."/>
            <person name="Archer D.B."/>
            <person name="Baker S.E."/>
            <person name="Benoit I."/>
            <person name="Brakhage A.A."/>
            <person name="Braus G.H."/>
            <person name="Fischer R."/>
            <person name="Frisvad J.C."/>
            <person name="Goldman G.H."/>
            <person name="Houbraken J."/>
            <person name="Oakley B."/>
            <person name="Pocsi I."/>
            <person name="Scazzocchio C."/>
            <person name="Seiboth B."/>
            <person name="vanKuyk P.A."/>
            <person name="Wortman J."/>
            <person name="Dyer P.S."/>
            <person name="Grigoriev I.V."/>
        </authorList>
    </citation>
    <scope>NUCLEOTIDE SEQUENCE [LARGE SCALE GENOMIC DNA]</scope>
    <source>
        <strain evidence="3">CBS 101740 / IMI 381727 / IBT 21946</strain>
    </source>
</reference>
<evidence type="ECO:0000313" key="3">
    <source>
        <dbReference type="Proteomes" id="UP000184499"/>
    </source>
</evidence>
<dbReference type="Proteomes" id="UP000184499">
    <property type="component" value="Unassembled WGS sequence"/>
</dbReference>
<organism evidence="2 3">
    <name type="scientific">Aspergillus brasiliensis (strain CBS 101740 / IMI 381727 / IBT 21946)</name>
    <dbReference type="NCBI Taxonomy" id="767769"/>
    <lineage>
        <taxon>Eukaryota</taxon>
        <taxon>Fungi</taxon>
        <taxon>Dikarya</taxon>
        <taxon>Ascomycota</taxon>
        <taxon>Pezizomycotina</taxon>
        <taxon>Eurotiomycetes</taxon>
        <taxon>Eurotiomycetidae</taxon>
        <taxon>Eurotiales</taxon>
        <taxon>Aspergillaceae</taxon>
        <taxon>Aspergillus</taxon>
        <taxon>Aspergillus subgen. Circumdati</taxon>
    </lineage>
</organism>
<evidence type="ECO:0000259" key="1">
    <source>
        <dbReference type="Pfam" id="PF12937"/>
    </source>
</evidence>
<dbReference type="Pfam" id="PF12937">
    <property type="entry name" value="F-box-like"/>
    <property type="match status" value="1"/>
</dbReference>
<name>A0A1L9V1U9_ASPBC</name>
<accession>A0A1L9V1U9</accession>
<dbReference type="STRING" id="767769.A0A1L9V1U9"/>